<comment type="caution">
    <text evidence="1">The sequence shown here is derived from an EMBL/GenBank/DDBJ whole genome shotgun (WGS) entry which is preliminary data.</text>
</comment>
<accession>A0A4C1TNR2</accession>
<evidence type="ECO:0000313" key="1">
    <source>
        <dbReference type="EMBL" id="GBP15447.1"/>
    </source>
</evidence>
<evidence type="ECO:0000313" key="2">
    <source>
        <dbReference type="Proteomes" id="UP000299102"/>
    </source>
</evidence>
<reference evidence="1 2" key="1">
    <citation type="journal article" date="2019" name="Commun. Biol.">
        <title>The bagworm genome reveals a unique fibroin gene that provides high tensile strength.</title>
        <authorList>
            <person name="Kono N."/>
            <person name="Nakamura H."/>
            <person name="Ohtoshi R."/>
            <person name="Tomita M."/>
            <person name="Numata K."/>
            <person name="Arakawa K."/>
        </authorList>
    </citation>
    <scope>NUCLEOTIDE SEQUENCE [LARGE SCALE GENOMIC DNA]</scope>
</reference>
<keyword evidence="2" id="KW-1185">Reference proteome</keyword>
<gene>
    <name evidence="1" type="ORF">EVAR_9238_1</name>
</gene>
<protein>
    <submittedName>
        <fullName evidence="1">Uncharacterized protein</fullName>
    </submittedName>
</protein>
<proteinExistence type="predicted"/>
<organism evidence="1 2">
    <name type="scientific">Eumeta variegata</name>
    <name type="common">Bagworm moth</name>
    <name type="synonym">Eumeta japonica</name>
    <dbReference type="NCBI Taxonomy" id="151549"/>
    <lineage>
        <taxon>Eukaryota</taxon>
        <taxon>Metazoa</taxon>
        <taxon>Ecdysozoa</taxon>
        <taxon>Arthropoda</taxon>
        <taxon>Hexapoda</taxon>
        <taxon>Insecta</taxon>
        <taxon>Pterygota</taxon>
        <taxon>Neoptera</taxon>
        <taxon>Endopterygota</taxon>
        <taxon>Lepidoptera</taxon>
        <taxon>Glossata</taxon>
        <taxon>Ditrysia</taxon>
        <taxon>Tineoidea</taxon>
        <taxon>Psychidae</taxon>
        <taxon>Oiketicinae</taxon>
        <taxon>Eumeta</taxon>
    </lineage>
</organism>
<name>A0A4C1TNR2_EUMVA</name>
<dbReference type="EMBL" id="BGZK01000072">
    <property type="protein sequence ID" value="GBP15447.1"/>
    <property type="molecule type" value="Genomic_DNA"/>
</dbReference>
<sequence length="231" mass="25899">MGVLRLRSPFVRIIVRAGVKMGVIIVSRVDVNFSLSFLALVARGLSKLESVAPKGRKVELESATYRSASFLHFARLRNVKSQTPFILAEHAIEKSMSGFIRTPGNPSYLENWFAFSCDSTRAIGDSSGKLLCWGSDRIRKHTTAPACRRQEGHHCDSIETVINQFGVSKWLVELHEVYVEVQCSGSRSNATRCYGVAARSRPTRWAGNVTRLDEGIRFADETRLPEYVLMF</sequence>
<dbReference type="AlphaFoldDB" id="A0A4C1TNR2"/>
<dbReference type="Proteomes" id="UP000299102">
    <property type="component" value="Unassembled WGS sequence"/>
</dbReference>